<evidence type="ECO:0008006" key="8">
    <source>
        <dbReference type="Google" id="ProtNLM"/>
    </source>
</evidence>
<feature type="domain" description="MapZ extracellular" evidence="4">
    <location>
        <begin position="305"/>
        <end position="431"/>
    </location>
</feature>
<keyword evidence="2" id="KW-1133">Transmembrane helix</keyword>
<feature type="compositionally biased region" description="Basic and acidic residues" evidence="1">
    <location>
        <begin position="31"/>
        <end position="41"/>
    </location>
</feature>
<feature type="compositionally biased region" description="Polar residues" evidence="1">
    <location>
        <begin position="87"/>
        <end position="97"/>
    </location>
</feature>
<feature type="compositionally biased region" description="Polar residues" evidence="1">
    <location>
        <begin position="523"/>
        <end position="545"/>
    </location>
</feature>
<proteinExistence type="predicted"/>
<protein>
    <recommendedName>
        <fullName evidence="8">Zinc-ribbon domain-containing protein</fullName>
    </recommendedName>
</protein>
<evidence type="ECO:0000256" key="1">
    <source>
        <dbReference type="SAM" id="MobiDB-lite"/>
    </source>
</evidence>
<feature type="compositionally biased region" description="Low complexity" evidence="1">
    <location>
        <begin position="497"/>
        <end position="522"/>
    </location>
</feature>
<feature type="region of interest" description="Disordered" evidence="1">
    <location>
        <begin position="31"/>
        <end position="59"/>
    </location>
</feature>
<evidence type="ECO:0000256" key="2">
    <source>
        <dbReference type="SAM" id="Phobius"/>
    </source>
</evidence>
<feature type="region of interest" description="Disordered" evidence="1">
    <location>
        <begin position="77"/>
        <end position="275"/>
    </location>
</feature>
<accession>A0A1E5G7R9</accession>
<feature type="domain" description="MapZ extracellular C-terminal" evidence="5">
    <location>
        <begin position="556"/>
        <end position="634"/>
    </location>
</feature>
<organism evidence="6 7">
    <name type="scientific">Enterococcus termitis</name>
    <dbReference type="NCBI Taxonomy" id="332950"/>
    <lineage>
        <taxon>Bacteria</taxon>
        <taxon>Bacillati</taxon>
        <taxon>Bacillota</taxon>
        <taxon>Bacilli</taxon>
        <taxon>Lactobacillales</taxon>
        <taxon>Enterococcaceae</taxon>
        <taxon>Enterococcus</taxon>
    </lineage>
</organism>
<dbReference type="Proteomes" id="UP000095094">
    <property type="component" value="Unassembled WGS sequence"/>
</dbReference>
<dbReference type="EMBL" id="MIJY01000046">
    <property type="protein sequence ID" value="OEG08763.1"/>
    <property type="molecule type" value="Genomic_DNA"/>
</dbReference>
<evidence type="ECO:0000259" key="4">
    <source>
        <dbReference type="Pfam" id="PF18041"/>
    </source>
</evidence>
<name>A0A1E5G7R9_9ENTE</name>
<dbReference type="InterPro" id="IPR041295">
    <property type="entry name" value="MapZ_EC1"/>
</dbReference>
<keyword evidence="2" id="KW-0812">Transmembrane</keyword>
<feature type="compositionally biased region" description="Basic and acidic residues" evidence="1">
    <location>
        <begin position="168"/>
        <end position="210"/>
    </location>
</feature>
<dbReference type="InterPro" id="IPR040532">
    <property type="entry name" value="MapZ_C2"/>
</dbReference>
<keyword evidence="2" id="KW-0472">Membrane</keyword>
<dbReference type="PATRIC" id="fig|332950.4.peg.3681"/>
<keyword evidence="7" id="KW-1185">Reference proteome</keyword>
<feature type="region of interest" description="Disordered" evidence="1">
    <location>
        <begin position="497"/>
        <end position="551"/>
    </location>
</feature>
<dbReference type="RefSeq" id="WP_069665084.1">
    <property type="nucleotide sequence ID" value="NZ_JBHUJJ010000001.1"/>
</dbReference>
<evidence type="ECO:0000259" key="3">
    <source>
        <dbReference type="Pfam" id="PF13240"/>
    </source>
</evidence>
<evidence type="ECO:0000313" key="7">
    <source>
        <dbReference type="Proteomes" id="UP000095094"/>
    </source>
</evidence>
<feature type="compositionally biased region" description="Basic and acidic residues" evidence="1">
    <location>
        <begin position="116"/>
        <end position="136"/>
    </location>
</feature>
<feature type="domain" description="Zinc-ribbon" evidence="3">
    <location>
        <begin position="5"/>
        <end position="25"/>
    </location>
</feature>
<evidence type="ECO:0000259" key="5">
    <source>
        <dbReference type="Pfam" id="PF18708"/>
    </source>
</evidence>
<comment type="caution">
    <text evidence="6">The sequence shown here is derived from an EMBL/GenBank/DDBJ whole genome shotgun (WGS) entry which is preliminary data.</text>
</comment>
<sequence length="641" mass="70718">MTKQCPNCGTEIDNEEVVCSNCGYSFKEEAKIDETSEKRVETEDEESTSNFINKEQNENIEWSELKDMSIGHVMTMFNEQQEESTVSEEGQQAPETTTDSKEKGIEETGALSQYINEHKNEQNSVDEKSTESKESSEQQSEQALSSTAADSDSLEKTSEPSVELNSKGQDEVKSNDIDNNKAEQAKQNMPKEEITKFTKPEEQPKEEKTIGPKPLPTDTTKIPSKSKKPEEIEMDAAPIFFKEGGDEAPAKNQFEKPAASPSTNESISEPTNNQKNKNYKKMSIILAAVVVLAGGSWFAYNQTQKKTSGTTQVSGQQEKLAAQTEKELNSYFTDDKQVFIKPEMVNVSLKTIKENLDTLKEDSDYKKLDTLYEKVATKQTAITQVNELFSEPIISGNKLNDAAIKADKKVEVTKRAEKDDFDKLINQGIDQAMTQYDQLQKAKVAVEVIYKDNQLTEALSRETYNAAKTEVDKVKSESLRKPLTESLTKADQALTDAEAANAAQQQAINDQQANQTATGTTGYDNQGNVGQTTTGVQPDASTFSPANADGVYTDPVYSANPSDLSDMSNPAWSWAPGVQDKVIATCIERGYITAGNYSLQPARIINGEGYYNLYGGDGQYLVTINAKTGWFKGNASRNAGR</sequence>
<gene>
    <name evidence="6" type="ORF">BCR25_12575</name>
</gene>
<dbReference type="InterPro" id="IPR026870">
    <property type="entry name" value="Zinc_ribbon_dom"/>
</dbReference>
<dbReference type="OrthoDB" id="2199073at2"/>
<feature type="transmembrane region" description="Helical" evidence="2">
    <location>
        <begin position="282"/>
        <end position="300"/>
    </location>
</feature>
<reference evidence="7" key="1">
    <citation type="submission" date="2016-09" db="EMBL/GenBank/DDBJ databases">
        <authorList>
            <person name="Gulvik C.A."/>
        </authorList>
    </citation>
    <scope>NUCLEOTIDE SEQUENCE [LARGE SCALE GENOMIC DNA]</scope>
    <source>
        <strain evidence="7">LMG 8895</strain>
    </source>
</reference>
<dbReference type="Pfam" id="PF13240">
    <property type="entry name" value="Zn_Ribbon_1"/>
    <property type="match status" value="1"/>
</dbReference>
<feature type="compositionally biased region" description="Polar residues" evidence="1">
    <location>
        <begin position="260"/>
        <end position="275"/>
    </location>
</feature>
<feature type="compositionally biased region" description="Low complexity" evidence="1">
    <location>
        <begin position="137"/>
        <end position="151"/>
    </location>
</feature>
<dbReference type="AlphaFoldDB" id="A0A1E5G7R9"/>
<dbReference type="Pfam" id="PF18041">
    <property type="entry name" value="MapZ_EC1"/>
    <property type="match status" value="1"/>
</dbReference>
<dbReference type="Pfam" id="PF18708">
    <property type="entry name" value="MapZ_C2"/>
    <property type="match status" value="1"/>
</dbReference>
<evidence type="ECO:0000313" key="6">
    <source>
        <dbReference type="EMBL" id="OEG08763.1"/>
    </source>
</evidence>